<evidence type="ECO:0000256" key="4">
    <source>
        <dbReference type="ARBA" id="ARBA00022452"/>
    </source>
</evidence>
<evidence type="ECO:0000256" key="2">
    <source>
        <dbReference type="ARBA" id="ARBA00007613"/>
    </source>
</evidence>
<evidence type="ECO:0000256" key="5">
    <source>
        <dbReference type="ARBA" id="ARBA00022692"/>
    </source>
</evidence>
<sequence length="472" mass="50926">MIKLGVTVLRSKRLAMVKAACLLGVGAAAVAAMTARADAETLQQALISAYGGNPTLNADRARQRATDEQVPQALSGWRPTVEVNGSYGYTDTDTTTALGMSSNGSTDPGNFSITLTQPLFRGFKTVNSTRQAEANVDAGRESLRGTEQNVLLNGVVAFMNVIQDRQIVDLRRKNVEVLREQLRATQARFNVGEVTRTDVAQSRARLSESLSALSVAQANLAASVANYVRVIGHSPDGLVFPSLPEHLIPKTLKSAIAAGDANNPDVGVASFTEEASRYAVEVARGDLLPQVSLQAEYSWSHEPSLSVDKSESTSILGAVTMPLYQGGAVYSQVRQAKQTNSQRRIQILEARRAAREAVVQAWNNLDAARQTIVSTTEQVRAQELAYEGVKQEAEVGTRTTLDVLNAEQELVNARVSVVTARRDRIVAAYQLIAAMGRLNVQQLSLPVAPYNPDVNYQNVRYKLFGTGIGGTE</sequence>
<evidence type="ECO:0000256" key="8">
    <source>
        <dbReference type="SAM" id="SignalP"/>
    </source>
</evidence>
<feature type="signal peptide" evidence="8">
    <location>
        <begin position="1"/>
        <end position="37"/>
    </location>
</feature>
<evidence type="ECO:0000256" key="7">
    <source>
        <dbReference type="ARBA" id="ARBA00023237"/>
    </source>
</evidence>
<feature type="chain" id="PRO_5032418947" evidence="8">
    <location>
        <begin position="38"/>
        <end position="472"/>
    </location>
</feature>
<dbReference type="Pfam" id="PF02321">
    <property type="entry name" value="OEP"/>
    <property type="match status" value="2"/>
</dbReference>
<name>A0A7S8C1K8_9HYPH</name>
<dbReference type="GO" id="GO:0015562">
    <property type="term" value="F:efflux transmembrane transporter activity"/>
    <property type="evidence" value="ECO:0007669"/>
    <property type="project" value="InterPro"/>
</dbReference>
<evidence type="ECO:0000256" key="1">
    <source>
        <dbReference type="ARBA" id="ARBA00004442"/>
    </source>
</evidence>
<evidence type="ECO:0000256" key="3">
    <source>
        <dbReference type="ARBA" id="ARBA00022448"/>
    </source>
</evidence>
<organism evidence="9 10">
    <name type="scientific">Kaustia mangrovi</name>
    <dbReference type="NCBI Taxonomy" id="2593653"/>
    <lineage>
        <taxon>Bacteria</taxon>
        <taxon>Pseudomonadati</taxon>
        <taxon>Pseudomonadota</taxon>
        <taxon>Alphaproteobacteria</taxon>
        <taxon>Hyphomicrobiales</taxon>
        <taxon>Parvibaculaceae</taxon>
        <taxon>Kaustia</taxon>
    </lineage>
</organism>
<dbReference type="GO" id="GO:0015288">
    <property type="term" value="F:porin activity"/>
    <property type="evidence" value="ECO:0007669"/>
    <property type="project" value="TreeGrafter"/>
</dbReference>
<dbReference type="InterPro" id="IPR051906">
    <property type="entry name" value="TolC-like"/>
</dbReference>
<keyword evidence="10" id="KW-1185">Reference proteome</keyword>
<evidence type="ECO:0000256" key="6">
    <source>
        <dbReference type="ARBA" id="ARBA00023136"/>
    </source>
</evidence>
<comment type="similarity">
    <text evidence="2">Belongs to the outer membrane factor (OMF) (TC 1.B.17) family.</text>
</comment>
<dbReference type="GO" id="GO:0009279">
    <property type="term" value="C:cell outer membrane"/>
    <property type="evidence" value="ECO:0007669"/>
    <property type="project" value="UniProtKB-SubCell"/>
</dbReference>
<dbReference type="Proteomes" id="UP000593594">
    <property type="component" value="Chromosome"/>
</dbReference>
<evidence type="ECO:0000313" key="10">
    <source>
        <dbReference type="Proteomes" id="UP000593594"/>
    </source>
</evidence>
<dbReference type="EMBL" id="CP058214">
    <property type="protein sequence ID" value="QPC41695.1"/>
    <property type="molecule type" value="Genomic_DNA"/>
</dbReference>
<dbReference type="InterPro" id="IPR003423">
    <property type="entry name" value="OMP_efflux"/>
</dbReference>
<dbReference type="NCBIfam" id="TIGR01844">
    <property type="entry name" value="type_I_sec_TolC"/>
    <property type="match status" value="1"/>
</dbReference>
<dbReference type="GO" id="GO:1990281">
    <property type="term" value="C:efflux pump complex"/>
    <property type="evidence" value="ECO:0007669"/>
    <property type="project" value="TreeGrafter"/>
</dbReference>
<dbReference type="PANTHER" id="PTHR30026">
    <property type="entry name" value="OUTER MEMBRANE PROTEIN TOLC"/>
    <property type="match status" value="1"/>
</dbReference>
<dbReference type="AlphaFoldDB" id="A0A7S8C1K8"/>
<dbReference type="InterPro" id="IPR010130">
    <property type="entry name" value="T1SS_OMP_TolC"/>
</dbReference>
<dbReference type="PANTHER" id="PTHR30026:SF22">
    <property type="entry name" value="OUTER MEMBRANE EFFLUX PROTEIN"/>
    <property type="match status" value="1"/>
</dbReference>
<dbReference type="SUPFAM" id="SSF56954">
    <property type="entry name" value="Outer membrane efflux proteins (OEP)"/>
    <property type="match status" value="1"/>
</dbReference>
<keyword evidence="8" id="KW-0732">Signal</keyword>
<keyword evidence="7" id="KW-0998">Cell outer membrane</keyword>
<proteinExistence type="inferred from homology"/>
<keyword evidence="5" id="KW-0812">Transmembrane</keyword>
<gene>
    <name evidence="9" type="ORF">HW532_02530</name>
</gene>
<evidence type="ECO:0000313" key="9">
    <source>
        <dbReference type="EMBL" id="QPC41695.1"/>
    </source>
</evidence>
<keyword evidence="6" id="KW-0472">Membrane</keyword>
<reference evidence="9 10" key="1">
    <citation type="submission" date="2020-06" db="EMBL/GenBank/DDBJ databases">
        <title>Genome sequence of 2 isolates from Red Sea Mangroves.</title>
        <authorList>
            <person name="Sefrji F."/>
            <person name="Michoud G."/>
            <person name="Merlino G."/>
            <person name="Daffonchio D."/>
        </authorList>
    </citation>
    <scope>NUCLEOTIDE SEQUENCE [LARGE SCALE GENOMIC DNA]</scope>
    <source>
        <strain evidence="9 10">R1DC25</strain>
    </source>
</reference>
<dbReference type="Gene3D" id="1.20.1600.10">
    <property type="entry name" value="Outer membrane efflux proteins (OEP)"/>
    <property type="match status" value="1"/>
</dbReference>
<dbReference type="RefSeq" id="WP_213162917.1">
    <property type="nucleotide sequence ID" value="NZ_CP058214.1"/>
</dbReference>
<dbReference type="KEGG" id="kmn:HW532_02530"/>
<keyword evidence="3" id="KW-0813">Transport</keyword>
<accession>A0A7S8C1K8</accession>
<protein>
    <submittedName>
        <fullName evidence="9">TolC family outer membrane protein</fullName>
    </submittedName>
</protein>
<keyword evidence="4" id="KW-1134">Transmembrane beta strand</keyword>
<comment type="subcellular location">
    <subcellularLocation>
        <location evidence="1">Cell outer membrane</location>
    </subcellularLocation>
</comment>